<keyword evidence="1" id="KW-1133">Transmembrane helix</keyword>
<name>A0A1X6NZN3_PORUM</name>
<keyword evidence="3" id="KW-1185">Reference proteome</keyword>
<keyword evidence="1" id="KW-0472">Membrane</keyword>
<evidence type="ECO:0000256" key="1">
    <source>
        <dbReference type="SAM" id="Phobius"/>
    </source>
</evidence>
<protein>
    <submittedName>
        <fullName evidence="2">Uncharacterized protein</fullName>
    </submittedName>
</protein>
<keyword evidence="1" id="KW-0812">Transmembrane</keyword>
<dbReference type="Proteomes" id="UP000218209">
    <property type="component" value="Unassembled WGS sequence"/>
</dbReference>
<feature type="transmembrane region" description="Helical" evidence="1">
    <location>
        <begin position="153"/>
        <end position="172"/>
    </location>
</feature>
<dbReference type="EMBL" id="KV918970">
    <property type="protein sequence ID" value="OSX73980.1"/>
    <property type="molecule type" value="Genomic_DNA"/>
</dbReference>
<gene>
    <name evidence="2" type="ORF">BU14_0316s0009</name>
</gene>
<sequence length="225" mass="24724">MAGDETTPLLDVDSMQKVDDVVAVATPEDLVHHRSLYDLRPGGWGRDMWFYWCNEHTLLGAFYAHHDHPYTRHQRVVVLVTAAALALLLTSFSLYMDGLPRKAYSIFVAPAILNLTHWGLDMIGECAKAQSSDVSESTAEALAVASNVAMERVAPVFGLAAAAGGTVIIATAHNYTKRDVVSHWAVSQVLGWGWGLVVETGMFAWRRRLELNEAKKEGRDGAVFT</sequence>
<accession>A0A1X6NZN3</accession>
<proteinExistence type="predicted"/>
<evidence type="ECO:0000313" key="3">
    <source>
        <dbReference type="Proteomes" id="UP000218209"/>
    </source>
</evidence>
<feature type="transmembrane region" description="Helical" evidence="1">
    <location>
        <begin position="76"/>
        <end position="96"/>
    </location>
</feature>
<evidence type="ECO:0000313" key="2">
    <source>
        <dbReference type="EMBL" id="OSX73980.1"/>
    </source>
</evidence>
<reference evidence="2 3" key="1">
    <citation type="submission" date="2017-03" db="EMBL/GenBank/DDBJ databases">
        <title>WGS assembly of Porphyra umbilicalis.</title>
        <authorList>
            <person name="Brawley S.H."/>
            <person name="Blouin N.A."/>
            <person name="Ficko-Blean E."/>
            <person name="Wheeler G.L."/>
            <person name="Lohr M."/>
            <person name="Goodson H.V."/>
            <person name="Jenkins J.W."/>
            <person name="Blaby-Haas C.E."/>
            <person name="Helliwell K.E."/>
            <person name="Chan C."/>
            <person name="Marriage T."/>
            <person name="Bhattacharya D."/>
            <person name="Klein A.S."/>
            <person name="Badis Y."/>
            <person name="Brodie J."/>
            <person name="Cao Y."/>
            <person name="Collen J."/>
            <person name="Dittami S.M."/>
            <person name="Gachon C.M."/>
            <person name="Green B.R."/>
            <person name="Karpowicz S."/>
            <person name="Kim J.W."/>
            <person name="Kudahl U."/>
            <person name="Lin S."/>
            <person name="Michel G."/>
            <person name="Mittag M."/>
            <person name="Olson B.J."/>
            <person name="Pangilinan J."/>
            <person name="Peng Y."/>
            <person name="Qiu H."/>
            <person name="Shu S."/>
            <person name="Singer J.T."/>
            <person name="Smith A.G."/>
            <person name="Sprecher B.N."/>
            <person name="Wagner V."/>
            <person name="Wang W."/>
            <person name="Wang Z.-Y."/>
            <person name="Yan J."/>
            <person name="Yarish C."/>
            <person name="Zoeuner-Riek S."/>
            <person name="Zhuang Y."/>
            <person name="Zou Y."/>
            <person name="Lindquist E.A."/>
            <person name="Grimwood J."/>
            <person name="Barry K."/>
            <person name="Rokhsar D.S."/>
            <person name="Schmutz J."/>
            <person name="Stiller J.W."/>
            <person name="Grossman A.R."/>
            <person name="Prochnik S.E."/>
        </authorList>
    </citation>
    <scope>NUCLEOTIDE SEQUENCE [LARGE SCALE GENOMIC DNA]</scope>
    <source>
        <strain evidence="2">4086291</strain>
    </source>
</reference>
<organism evidence="2 3">
    <name type="scientific">Porphyra umbilicalis</name>
    <name type="common">Purple laver</name>
    <name type="synonym">Red alga</name>
    <dbReference type="NCBI Taxonomy" id="2786"/>
    <lineage>
        <taxon>Eukaryota</taxon>
        <taxon>Rhodophyta</taxon>
        <taxon>Bangiophyceae</taxon>
        <taxon>Bangiales</taxon>
        <taxon>Bangiaceae</taxon>
        <taxon>Porphyra</taxon>
    </lineage>
</organism>
<dbReference type="AlphaFoldDB" id="A0A1X6NZN3"/>